<accession>A0AAV4VJA4</accession>
<gene>
    <name evidence="1" type="ORF">CEXT_546911</name>
</gene>
<dbReference type="EMBL" id="BPLR01014554">
    <property type="protein sequence ID" value="GIY69603.1"/>
    <property type="molecule type" value="Genomic_DNA"/>
</dbReference>
<evidence type="ECO:0000313" key="2">
    <source>
        <dbReference type="Proteomes" id="UP001054945"/>
    </source>
</evidence>
<sequence length="70" mass="8141">MVETSVIKNWNLVWIFESWQKMGELDLVCGVCINNEEWLKPLQSAKTGTSYLRVEEWTSCVEFVLTTRNG</sequence>
<evidence type="ECO:0000313" key="1">
    <source>
        <dbReference type="EMBL" id="GIY69603.1"/>
    </source>
</evidence>
<protein>
    <submittedName>
        <fullName evidence="1">Uncharacterized protein</fullName>
    </submittedName>
</protein>
<proteinExistence type="predicted"/>
<dbReference type="Proteomes" id="UP001054945">
    <property type="component" value="Unassembled WGS sequence"/>
</dbReference>
<dbReference type="AlphaFoldDB" id="A0AAV4VJA4"/>
<organism evidence="1 2">
    <name type="scientific">Caerostris extrusa</name>
    <name type="common">Bark spider</name>
    <name type="synonym">Caerostris bankana</name>
    <dbReference type="NCBI Taxonomy" id="172846"/>
    <lineage>
        <taxon>Eukaryota</taxon>
        <taxon>Metazoa</taxon>
        <taxon>Ecdysozoa</taxon>
        <taxon>Arthropoda</taxon>
        <taxon>Chelicerata</taxon>
        <taxon>Arachnida</taxon>
        <taxon>Araneae</taxon>
        <taxon>Araneomorphae</taxon>
        <taxon>Entelegynae</taxon>
        <taxon>Araneoidea</taxon>
        <taxon>Araneidae</taxon>
        <taxon>Caerostris</taxon>
    </lineage>
</organism>
<reference evidence="1 2" key="1">
    <citation type="submission" date="2021-06" db="EMBL/GenBank/DDBJ databases">
        <title>Caerostris extrusa draft genome.</title>
        <authorList>
            <person name="Kono N."/>
            <person name="Arakawa K."/>
        </authorList>
    </citation>
    <scope>NUCLEOTIDE SEQUENCE [LARGE SCALE GENOMIC DNA]</scope>
</reference>
<comment type="caution">
    <text evidence="1">The sequence shown here is derived from an EMBL/GenBank/DDBJ whole genome shotgun (WGS) entry which is preliminary data.</text>
</comment>
<name>A0AAV4VJA4_CAEEX</name>
<keyword evidence="2" id="KW-1185">Reference proteome</keyword>